<evidence type="ECO:0000259" key="4">
    <source>
        <dbReference type="SMART" id="SM00701"/>
    </source>
</evidence>
<dbReference type="CDD" id="cd14488">
    <property type="entry name" value="CBM6-CBM35-CBM36_like_2"/>
    <property type="match status" value="4"/>
</dbReference>
<dbReference type="Pfam" id="PF01510">
    <property type="entry name" value="Amidase_2"/>
    <property type="match status" value="1"/>
</dbReference>
<dbReference type="CDD" id="cd06583">
    <property type="entry name" value="PGRP"/>
    <property type="match status" value="1"/>
</dbReference>
<gene>
    <name evidence="5" type="ORF">CHM34_13315</name>
</gene>
<reference evidence="5 6" key="1">
    <citation type="submission" date="2017-07" db="EMBL/GenBank/DDBJ databases">
        <title>The genome sequence of Paludifilum halophilum highlights mechanisms for microbial adaptation to high salt environemnts.</title>
        <authorList>
            <person name="Belbahri L."/>
        </authorList>
    </citation>
    <scope>NUCLEOTIDE SEQUENCE [LARGE SCALE GENOMIC DNA]</scope>
    <source>
        <strain evidence="5 6">DSM 102817</strain>
    </source>
</reference>
<dbReference type="InterPro" id="IPR015510">
    <property type="entry name" value="PGRP"/>
</dbReference>
<dbReference type="Proteomes" id="UP000215459">
    <property type="component" value="Unassembled WGS sequence"/>
</dbReference>
<dbReference type="InterPro" id="IPR033803">
    <property type="entry name" value="CBD-like_Golvesin-Xly"/>
</dbReference>
<accession>A0A235B5P5</accession>
<dbReference type="Gene3D" id="2.60.120.260">
    <property type="entry name" value="Galactose-binding domain-like"/>
    <property type="match status" value="3"/>
</dbReference>
<feature type="compositionally biased region" description="Polar residues" evidence="2">
    <location>
        <begin position="584"/>
        <end position="593"/>
    </location>
</feature>
<dbReference type="GO" id="GO:0009253">
    <property type="term" value="P:peptidoglycan catabolic process"/>
    <property type="evidence" value="ECO:0007669"/>
    <property type="project" value="InterPro"/>
</dbReference>
<proteinExistence type="inferred from homology"/>
<protein>
    <recommendedName>
        <fullName evidence="7">Peptidoglycan recognition protein family domain-containing protein</fullName>
    </recommendedName>
</protein>
<dbReference type="GO" id="GO:0008270">
    <property type="term" value="F:zinc ion binding"/>
    <property type="evidence" value="ECO:0007669"/>
    <property type="project" value="InterPro"/>
</dbReference>
<dbReference type="EMBL" id="NOWF01000008">
    <property type="protein sequence ID" value="OYD06915.1"/>
    <property type="molecule type" value="Genomic_DNA"/>
</dbReference>
<evidence type="ECO:0000313" key="5">
    <source>
        <dbReference type="EMBL" id="OYD06915.1"/>
    </source>
</evidence>
<keyword evidence="6" id="KW-1185">Reference proteome</keyword>
<dbReference type="PROSITE" id="PS50194">
    <property type="entry name" value="FILAMIN_REPEAT"/>
    <property type="match status" value="1"/>
</dbReference>
<feature type="region of interest" description="Disordered" evidence="2">
    <location>
        <begin position="565"/>
        <end position="593"/>
    </location>
</feature>
<dbReference type="InterPro" id="IPR036505">
    <property type="entry name" value="Amidase/PGRP_sf"/>
</dbReference>
<feature type="region of interest" description="Disordered" evidence="2">
    <location>
        <begin position="35"/>
        <end position="56"/>
    </location>
</feature>
<dbReference type="SMART" id="SM00644">
    <property type="entry name" value="Ami_2"/>
    <property type="match status" value="1"/>
</dbReference>
<dbReference type="Pfam" id="PF25275">
    <property type="entry name" value="Golvesin_C"/>
    <property type="match status" value="4"/>
</dbReference>
<feature type="domain" description="Peptidoglycan recognition protein family" evidence="4">
    <location>
        <begin position="221"/>
        <end position="382"/>
    </location>
</feature>
<sequence>MFTSKQLWGMGIVGGLTFLSLLFVPVFPDSTAQPQAVKTKTDEIHHRTPGDFAEGKTKNMEIEPRGKKGILTLQGSQKEGEYISPAIRSDIDFTAVGVHWMDQTSGKAEHRHEEEATRLFLRTSKDGDDWSDWREIHVGHAQGPDHMKNEETFGDLLFQSGRYMQYKVEMESHQGKTPRLSDLKLTALNSKEDASAADAKEQQVSFARWMAQTAKASVERPDVVSREEWGADESLRYKDDGSEDWPREYADEVTHLSVHHTETPNDDEENGISPAERMRSIYYYHAKTRGWGDIGYNAIIGYDGKVYEGRKGKDNDVLTPGVVGAHTYSFNHGAFGVSLMGDFEESQLPGHMRESLVDLLAYQADLHTIDPQGKADYIRDYEYDDPNVPERDEDVPTLQGHQDFPRASTACPGQFTHSDLDNIRRDVAAQLEGEQGIVTVDNTDPANQAEGNWVKSTNVSGYYGSNYQANDSGSGADTFTWNFDLPETGEYRVSVYYTAAFDRATDAPYEIHTQDGPVTKKVNQQENGSTWIELGTYSFDAGSNRIVQTDDADGYVIADGVRLEKVESEDPSPEPEISIIDNADSGSISSAGNWPTSTNVSGYYGDNYQPNAAGSGDDTFTWNFDPPETGVYRVSVHYTAASDRASDAPYTVEYADGQTTQRIDQRTNGGEWVDLGSFHFEKGSPGKVTLTDDADGYVIADAVRFERESGVVISDNARSDNEGVGAWKDSNNVSGYYGSNYQYDYKGDGSHTFTWNLDIPETGYYKVYAKHLSHTDRATDAPYTVHHGEGETVQRINQQKNSGEWVELGTFRFDEGTGNKVVLSDDADGIVVADAVKLEPAPVTVTADNADDSSEADGAWKPSNNVSGYNGVDYQYDYKGDGSHTFTWNFDIPESGSYKVYVKYLSHTDRATDAPYTIHHRDGSTTQNVDQRSNGSRWVSVGTYTFDQGKGKVVLSDDADGIVVADAVRLVKE</sequence>
<dbReference type="RefSeq" id="WP_094265114.1">
    <property type="nucleotide sequence ID" value="NZ_NOWF01000008.1"/>
</dbReference>
<dbReference type="SMART" id="SM00701">
    <property type="entry name" value="PGRP"/>
    <property type="match status" value="1"/>
</dbReference>
<comment type="similarity">
    <text evidence="1">Belongs to the N-acetylmuramoyl-L-alanine amidase 2 family.</text>
</comment>
<dbReference type="InterPro" id="IPR006619">
    <property type="entry name" value="PGRP_domain_met/bac"/>
</dbReference>
<dbReference type="GO" id="GO:0008745">
    <property type="term" value="F:N-acetylmuramoyl-L-alanine amidase activity"/>
    <property type="evidence" value="ECO:0007669"/>
    <property type="project" value="InterPro"/>
</dbReference>
<dbReference type="Gene3D" id="3.40.80.10">
    <property type="entry name" value="Peptidoglycan recognition protein-like"/>
    <property type="match status" value="1"/>
</dbReference>
<dbReference type="PANTHER" id="PTHR11022">
    <property type="entry name" value="PEPTIDOGLYCAN RECOGNITION PROTEIN"/>
    <property type="match status" value="1"/>
</dbReference>
<evidence type="ECO:0000256" key="2">
    <source>
        <dbReference type="SAM" id="MobiDB-lite"/>
    </source>
</evidence>
<evidence type="ECO:0000313" key="6">
    <source>
        <dbReference type="Proteomes" id="UP000215459"/>
    </source>
</evidence>
<dbReference type="InterPro" id="IPR002502">
    <property type="entry name" value="Amidase_domain"/>
</dbReference>
<organism evidence="5 6">
    <name type="scientific">Paludifilum halophilum</name>
    <dbReference type="NCBI Taxonomy" id="1642702"/>
    <lineage>
        <taxon>Bacteria</taxon>
        <taxon>Bacillati</taxon>
        <taxon>Bacillota</taxon>
        <taxon>Bacilli</taxon>
        <taxon>Bacillales</taxon>
        <taxon>Thermoactinomycetaceae</taxon>
        <taxon>Paludifilum</taxon>
    </lineage>
</organism>
<feature type="compositionally biased region" description="Basic and acidic residues" evidence="2">
    <location>
        <begin position="39"/>
        <end position="56"/>
    </location>
</feature>
<evidence type="ECO:0008006" key="7">
    <source>
        <dbReference type="Google" id="ProtNLM"/>
    </source>
</evidence>
<comment type="caution">
    <text evidence="5">The sequence shown here is derived from an EMBL/GenBank/DDBJ whole genome shotgun (WGS) entry which is preliminary data.</text>
</comment>
<dbReference type="PANTHER" id="PTHR11022:SF41">
    <property type="entry name" value="PEPTIDOGLYCAN-RECOGNITION PROTEIN LC-RELATED"/>
    <property type="match status" value="1"/>
</dbReference>
<dbReference type="OrthoDB" id="9812621at2"/>
<evidence type="ECO:0000259" key="3">
    <source>
        <dbReference type="SMART" id="SM00644"/>
    </source>
</evidence>
<dbReference type="AlphaFoldDB" id="A0A235B5P5"/>
<evidence type="ECO:0000256" key="1">
    <source>
        <dbReference type="ARBA" id="ARBA00007553"/>
    </source>
</evidence>
<dbReference type="SUPFAM" id="SSF55846">
    <property type="entry name" value="N-acetylmuramoyl-L-alanine amidase-like"/>
    <property type="match status" value="1"/>
</dbReference>
<feature type="domain" description="N-acetylmuramoyl-L-alanine amidase" evidence="3">
    <location>
        <begin position="242"/>
        <end position="413"/>
    </location>
</feature>
<name>A0A235B5P5_9BACL</name>
<dbReference type="InterPro" id="IPR017868">
    <property type="entry name" value="Filamin/ABP280_repeat-like"/>
</dbReference>